<dbReference type="Proteomes" id="UP001329430">
    <property type="component" value="Chromosome 5"/>
</dbReference>
<dbReference type="GO" id="GO:0008270">
    <property type="term" value="F:zinc ion binding"/>
    <property type="evidence" value="ECO:0007669"/>
    <property type="project" value="UniProtKB-UniRule"/>
</dbReference>
<feature type="domain" description="C2H2-type" evidence="13">
    <location>
        <begin position="278"/>
        <end position="305"/>
    </location>
</feature>
<keyword evidence="6 12" id="KW-0862">Zinc</keyword>
<keyword evidence="7" id="KW-0805">Transcription regulation</keyword>
<dbReference type="FunFam" id="3.30.160.60:FF:000367">
    <property type="entry name" value="Zinc finger protein 572"/>
    <property type="match status" value="1"/>
</dbReference>
<reference evidence="15 16" key="1">
    <citation type="journal article" date="2024" name="Insects">
        <title>An Improved Chromosome-Level Genome Assembly of the Firefly Pyrocoelia pectoralis.</title>
        <authorList>
            <person name="Fu X."/>
            <person name="Meyer-Rochow V.B."/>
            <person name="Ballantyne L."/>
            <person name="Zhu X."/>
        </authorList>
    </citation>
    <scope>NUCLEOTIDE SEQUENCE [LARGE SCALE GENOMIC DNA]</scope>
    <source>
        <strain evidence="15">XCY_ONT2</strain>
    </source>
</reference>
<feature type="binding site" evidence="12">
    <location>
        <position position="63"/>
    </location>
    <ligand>
        <name>Zn(2+)</name>
        <dbReference type="ChEBI" id="CHEBI:29105"/>
    </ligand>
</feature>
<dbReference type="GO" id="GO:0001227">
    <property type="term" value="F:DNA-binding transcription repressor activity, RNA polymerase II-specific"/>
    <property type="evidence" value="ECO:0007669"/>
    <property type="project" value="TreeGrafter"/>
</dbReference>
<dbReference type="FunFam" id="3.30.160.60:FF:001450">
    <property type="entry name" value="zinc finger protein 774"/>
    <property type="match status" value="1"/>
</dbReference>
<keyword evidence="9" id="KW-0804">Transcription</keyword>
<gene>
    <name evidence="15" type="ORF">RI129_007151</name>
</gene>
<evidence type="ECO:0000256" key="3">
    <source>
        <dbReference type="ARBA" id="ARBA00022723"/>
    </source>
</evidence>
<dbReference type="FunFam" id="3.30.160.60:FF:000744">
    <property type="entry name" value="zinc finger E-box-binding homeobox 1"/>
    <property type="match status" value="1"/>
</dbReference>
<keyword evidence="10" id="KW-0539">Nucleus</keyword>
<accession>A0AAN7VDW8</accession>
<evidence type="ECO:0000259" key="14">
    <source>
        <dbReference type="PROSITE" id="PS51915"/>
    </source>
</evidence>
<feature type="domain" description="C2H2-type" evidence="13">
    <location>
        <begin position="196"/>
        <end position="223"/>
    </location>
</feature>
<evidence type="ECO:0000313" key="15">
    <source>
        <dbReference type="EMBL" id="KAK5643306.1"/>
    </source>
</evidence>
<dbReference type="SUPFAM" id="SSF57667">
    <property type="entry name" value="beta-beta-alpha zinc fingers"/>
    <property type="match status" value="4"/>
</dbReference>
<dbReference type="FunFam" id="3.30.160.60:FF:000774">
    <property type="entry name" value="Zinc finger protein"/>
    <property type="match status" value="1"/>
</dbReference>
<sequence length="445" mass="50630">MSFESNFSNICRTCLSENITMKSAFLINQIQEEEISLSAMLMSFTSVQILKGDGLPHQLCEQCAEEVNRLFLFRKMCESSDNTLKRYAQPLLPLTTNNFYIKDEKNEIIVDASENFIDDGGGSDEIWKEEDENQYQDPKPVGNIHDGNKTTSNINNVKSSENISKKKISSCILCGASCLGLAEYRRHMTKFHKEIFQCRVCNEVYASEVALKRHFESHNVSSNDENCSTIYKSTFLRENPGTIQKRNLPHTCDICNKVFSSHCNLERHKLIHSGEKPYLCNVCGKGFAQLSYLKIHSFIHTGEKPYKCKVCGKSFTAPGTLLMHLRTHTGEGSHVCKICGKDFRQSRYLSAHIRRHTGEKPVECKVCNRRFNQNGKLVIHMRIHSGEKPYHCSQCGRSFAIKGTLKKHIRTHTGERPYVCRICGQAFAQSGTLATHKKIHTRNTD</sequence>
<keyword evidence="3 12" id="KW-0479">Metal-binding</keyword>
<feature type="binding site" evidence="12">
    <location>
        <position position="60"/>
    </location>
    <ligand>
        <name>Zn(2+)</name>
        <dbReference type="ChEBI" id="CHEBI:29105"/>
    </ligand>
</feature>
<feature type="binding site" evidence="12">
    <location>
        <position position="11"/>
    </location>
    <ligand>
        <name>Zn(2+)</name>
        <dbReference type="ChEBI" id="CHEBI:29105"/>
    </ligand>
</feature>
<feature type="domain" description="ZAD" evidence="14">
    <location>
        <begin position="9"/>
        <end position="87"/>
    </location>
</feature>
<keyword evidence="5 11" id="KW-0863">Zinc-finger</keyword>
<evidence type="ECO:0000256" key="7">
    <source>
        <dbReference type="ARBA" id="ARBA00023015"/>
    </source>
</evidence>
<organism evidence="15 16">
    <name type="scientific">Pyrocoelia pectoralis</name>
    <dbReference type="NCBI Taxonomy" id="417401"/>
    <lineage>
        <taxon>Eukaryota</taxon>
        <taxon>Metazoa</taxon>
        <taxon>Ecdysozoa</taxon>
        <taxon>Arthropoda</taxon>
        <taxon>Hexapoda</taxon>
        <taxon>Insecta</taxon>
        <taxon>Pterygota</taxon>
        <taxon>Neoptera</taxon>
        <taxon>Endopterygota</taxon>
        <taxon>Coleoptera</taxon>
        <taxon>Polyphaga</taxon>
        <taxon>Elateriformia</taxon>
        <taxon>Elateroidea</taxon>
        <taxon>Lampyridae</taxon>
        <taxon>Lampyrinae</taxon>
        <taxon>Pyrocoelia</taxon>
    </lineage>
</organism>
<evidence type="ECO:0000256" key="11">
    <source>
        <dbReference type="PROSITE-ProRule" id="PRU00042"/>
    </source>
</evidence>
<dbReference type="PROSITE" id="PS50157">
    <property type="entry name" value="ZINC_FINGER_C2H2_2"/>
    <property type="match status" value="8"/>
</dbReference>
<dbReference type="GO" id="GO:0001817">
    <property type="term" value="P:regulation of cytokine production"/>
    <property type="evidence" value="ECO:0007669"/>
    <property type="project" value="TreeGrafter"/>
</dbReference>
<dbReference type="PANTHER" id="PTHR24399">
    <property type="entry name" value="ZINC FINGER AND BTB DOMAIN-CONTAINING"/>
    <property type="match status" value="1"/>
</dbReference>
<feature type="domain" description="C2H2-type" evidence="13">
    <location>
        <begin position="334"/>
        <end position="361"/>
    </location>
</feature>
<evidence type="ECO:0000256" key="6">
    <source>
        <dbReference type="ARBA" id="ARBA00022833"/>
    </source>
</evidence>
<dbReference type="FunFam" id="3.30.160.60:FF:000557">
    <property type="entry name" value="zinc finger and SCAN domain-containing protein 29"/>
    <property type="match status" value="1"/>
</dbReference>
<feature type="domain" description="C2H2-type" evidence="13">
    <location>
        <begin position="306"/>
        <end position="333"/>
    </location>
</feature>
<dbReference type="InterPro" id="IPR013087">
    <property type="entry name" value="Znf_C2H2_type"/>
</dbReference>
<evidence type="ECO:0000256" key="8">
    <source>
        <dbReference type="ARBA" id="ARBA00023125"/>
    </source>
</evidence>
<dbReference type="AlphaFoldDB" id="A0AAN7VDW8"/>
<dbReference type="Pfam" id="PF12874">
    <property type="entry name" value="zf-met"/>
    <property type="match status" value="1"/>
</dbReference>
<dbReference type="InterPro" id="IPR012934">
    <property type="entry name" value="Znf_AD"/>
</dbReference>
<evidence type="ECO:0000259" key="13">
    <source>
        <dbReference type="PROSITE" id="PS50157"/>
    </source>
</evidence>
<evidence type="ECO:0000256" key="4">
    <source>
        <dbReference type="ARBA" id="ARBA00022737"/>
    </source>
</evidence>
<evidence type="ECO:0000256" key="10">
    <source>
        <dbReference type="ARBA" id="ARBA00023242"/>
    </source>
</evidence>
<feature type="domain" description="C2H2-type" evidence="13">
    <location>
        <begin position="362"/>
        <end position="389"/>
    </location>
</feature>
<proteinExistence type="inferred from homology"/>
<feature type="domain" description="C2H2-type" evidence="13">
    <location>
        <begin position="250"/>
        <end position="277"/>
    </location>
</feature>
<evidence type="ECO:0000256" key="5">
    <source>
        <dbReference type="ARBA" id="ARBA00022771"/>
    </source>
</evidence>
<dbReference type="Gene3D" id="3.40.1800.20">
    <property type="match status" value="1"/>
</dbReference>
<evidence type="ECO:0000313" key="16">
    <source>
        <dbReference type="Proteomes" id="UP001329430"/>
    </source>
</evidence>
<feature type="binding site" evidence="12">
    <location>
        <position position="14"/>
    </location>
    <ligand>
        <name>Zn(2+)</name>
        <dbReference type="ChEBI" id="CHEBI:29105"/>
    </ligand>
</feature>
<feature type="domain" description="C2H2-type" evidence="13">
    <location>
        <begin position="418"/>
        <end position="445"/>
    </location>
</feature>
<evidence type="ECO:0000256" key="2">
    <source>
        <dbReference type="ARBA" id="ARBA00006991"/>
    </source>
</evidence>
<dbReference type="PROSITE" id="PS00028">
    <property type="entry name" value="ZINC_FINGER_C2H2_1"/>
    <property type="match status" value="8"/>
</dbReference>
<dbReference type="FunFam" id="3.30.160.60:FF:000663">
    <property type="entry name" value="Zinc finger protein 45"/>
    <property type="match status" value="1"/>
</dbReference>
<dbReference type="PROSITE" id="PS51915">
    <property type="entry name" value="ZAD"/>
    <property type="match status" value="1"/>
</dbReference>
<comment type="similarity">
    <text evidence="2">Belongs to the krueppel C2H2-type zinc-finger protein family.</text>
</comment>
<keyword evidence="16" id="KW-1185">Reference proteome</keyword>
<dbReference type="Pfam" id="PF07776">
    <property type="entry name" value="zf-AD"/>
    <property type="match status" value="1"/>
</dbReference>
<dbReference type="Pfam" id="PF00096">
    <property type="entry name" value="zf-C2H2"/>
    <property type="match status" value="7"/>
</dbReference>
<protein>
    <submittedName>
        <fullName evidence="15">Uncharacterized protein</fullName>
    </submittedName>
</protein>
<dbReference type="Gene3D" id="3.30.160.60">
    <property type="entry name" value="Classic Zinc Finger"/>
    <property type="match status" value="8"/>
</dbReference>
<name>A0AAN7VDW8_9COLE</name>
<keyword evidence="8" id="KW-0238">DNA-binding</keyword>
<dbReference type="EMBL" id="JAVRBK010000005">
    <property type="protein sequence ID" value="KAK5643306.1"/>
    <property type="molecule type" value="Genomic_DNA"/>
</dbReference>
<feature type="domain" description="C2H2-type" evidence="13">
    <location>
        <begin position="390"/>
        <end position="417"/>
    </location>
</feature>
<comment type="caution">
    <text evidence="15">The sequence shown here is derived from an EMBL/GenBank/DDBJ whole genome shotgun (WGS) entry which is preliminary data.</text>
</comment>
<evidence type="ECO:0000256" key="9">
    <source>
        <dbReference type="ARBA" id="ARBA00023163"/>
    </source>
</evidence>
<dbReference type="SMART" id="SM00868">
    <property type="entry name" value="zf-AD"/>
    <property type="match status" value="1"/>
</dbReference>
<evidence type="ECO:0000256" key="1">
    <source>
        <dbReference type="ARBA" id="ARBA00004123"/>
    </source>
</evidence>
<dbReference type="GO" id="GO:0000978">
    <property type="term" value="F:RNA polymerase II cis-regulatory region sequence-specific DNA binding"/>
    <property type="evidence" value="ECO:0007669"/>
    <property type="project" value="TreeGrafter"/>
</dbReference>
<dbReference type="InterPro" id="IPR036236">
    <property type="entry name" value="Znf_C2H2_sf"/>
</dbReference>
<keyword evidence="4" id="KW-0677">Repeat</keyword>
<dbReference type="FunFam" id="3.30.160.60:FF:001498">
    <property type="entry name" value="Zinc finger protein 404"/>
    <property type="match status" value="1"/>
</dbReference>
<dbReference type="GO" id="GO:0005654">
    <property type="term" value="C:nucleoplasm"/>
    <property type="evidence" value="ECO:0007669"/>
    <property type="project" value="TreeGrafter"/>
</dbReference>
<dbReference type="GO" id="GO:0002682">
    <property type="term" value="P:regulation of immune system process"/>
    <property type="evidence" value="ECO:0007669"/>
    <property type="project" value="TreeGrafter"/>
</dbReference>
<comment type="subcellular location">
    <subcellularLocation>
        <location evidence="1">Nucleus</location>
    </subcellularLocation>
</comment>
<dbReference type="PANTHER" id="PTHR24399:SF23">
    <property type="entry name" value="C2H2-TYPE DOMAIN-CONTAINING PROTEIN"/>
    <property type="match status" value="1"/>
</dbReference>
<evidence type="ECO:0000256" key="12">
    <source>
        <dbReference type="PROSITE-ProRule" id="PRU01263"/>
    </source>
</evidence>
<dbReference type="SMART" id="SM00355">
    <property type="entry name" value="ZnF_C2H2"/>
    <property type="match status" value="9"/>
</dbReference>
<dbReference type="SUPFAM" id="SSF57716">
    <property type="entry name" value="Glucocorticoid receptor-like (DNA-binding domain)"/>
    <property type="match status" value="1"/>
</dbReference>